<accession>A0A8J3I6F6</accession>
<protein>
    <submittedName>
        <fullName evidence="1">NIPSNAP family containing protein</fullName>
    </submittedName>
</protein>
<dbReference type="InterPro" id="IPR011008">
    <property type="entry name" value="Dimeric_a/b-barrel"/>
</dbReference>
<evidence type="ECO:0000313" key="2">
    <source>
        <dbReference type="Proteomes" id="UP000612362"/>
    </source>
</evidence>
<dbReference type="AlphaFoldDB" id="A0A8J3I6F6"/>
<dbReference type="RefSeq" id="WP_236031640.1">
    <property type="nucleotide sequence ID" value="NZ_BNJF01000003.1"/>
</dbReference>
<dbReference type="Proteomes" id="UP000612362">
    <property type="component" value="Unassembled WGS sequence"/>
</dbReference>
<gene>
    <name evidence="1" type="ORF">KSX_61260</name>
</gene>
<dbReference type="Gene3D" id="3.30.70.100">
    <property type="match status" value="1"/>
</dbReference>
<organism evidence="1 2">
    <name type="scientific">Ktedonospora formicarum</name>
    <dbReference type="NCBI Taxonomy" id="2778364"/>
    <lineage>
        <taxon>Bacteria</taxon>
        <taxon>Bacillati</taxon>
        <taxon>Chloroflexota</taxon>
        <taxon>Ktedonobacteria</taxon>
        <taxon>Ktedonobacterales</taxon>
        <taxon>Ktedonobacteraceae</taxon>
        <taxon>Ktedonospora</taxon>
    </lineage>
</organism>
<dbReference type="SUPFAM" id="SSF54909">
    <property type="entry name" value="Dimeric alpha+beta barrel"/>
    <property type="match status" value="2"/>
</dbReference>
<dbReference type="EMBL" id="BNJF01000003">
    <property type="protein sequence ID" value="GHO47963.1"/>
    <property type="molecule type" value="Genomic_DNA"/>
</dbReference>
<reference evidence="1" key="1">
    <citation type="submission" date="2020-10" db="EMBL/GenBank/DDBJ databases">
        <title>Taxonomic study of unclassified bacteria belonging to the class Ktedonobacteria.</title>
        <authorList>
            <person name="Yabe S."/>
            <person name="Wang C.M."/>
            <person name="Zheng Y."/>
            <person name="Sakai Y."/>
            <person name="Cavaletti L."/>
            <person name="Monciardini P."/>
            <person name="Donadio S."/>
        </authorList>
    </citation>
    <scope>NUCLEOTIDE SEQUENCE</scope>
    <source>
        <strain evidence="1">SOSP1-1</strain>
    </source>
</reference>
<evidence type="ECO:0000313" key="1">
    <source>
        <dbReference type="EMBL" id="GHO47963.1"/>
    </source>
</evidence>
<sequence length="203" mass="23018">MRVIGQFRKRTDPDQFVWFRSFADMEARRQALEGFYYGPIWKAHRNEANDTMIDSDNVLLLKPARAGSGFQLDSQSRPNLSGPEVPGGICMVTMYTLKTSADEQFITFFEQSIIPALREAGSTIQGYFVTEDAANTFPALPVREGEHIFVWVASFASYDDYLSTLRVGSHRTTTLAPALSKWLAKPEEVLELLPTRRSLLRHH</sequence>
<name>A0A8J3I6F6_9CHLR</name>
<keyword evidence="2" id="KW-1185">Reference proteome</keyword>
<proteinExistence type="predicted"/>
<comment type="caution">
    <text evidence="1">The sequence shown here is derived from an EMBL/GenBank/DDBJ whole genome shotgun (WGS) entry which is preliminary data.</text>
</comment>